<keyword evidence="1" id="KW-1133">Transmembrane helix</keyword>
<name>A0A2C9VY38_MANES</name>
<accession>A0A2C9VY38</accession>
<proteinExistence type="predicted"/>
<dbReference type="EMBL" id="CM004391">
    <property type="protein sequence ID" value="OAY51305.1"/>
    <property type="molecule type" value="Genomic_DNA"/>
</dbReference>
<reference evidence="2" key="1">
    <citation type="submission" date="2016-02" db="EMBL/GenBank/DDBJ databases">
        <title>WGS assembly of Manihot esculenta.</title>
        <authorList>
            <person name="Bredeson J.V."/>
            <person name="Prochnik S.E."/>
            <person name="Lyons J.B."/>
            <person name="Schmutz J."/>
            <person name="Grimwood J."/>
            <person name="Vrebalov J."/>
            <person name="Bart R.S."/>
            <person name="Amuge T."/>
            <person name="Ferguson M.E."/>
            <person name="Green R."/>
            <person name="Putnam N."/>
            <person name="Stites J."/>
            <person name="Rounsley S."/>
            <person name="Rokhsar D.S."/>
        </authorList>
    </citation>
    <scope>NUCLEOTIDE SEQUENCE [LARGE SCALE GENOMIC DNA]</scope>
    <source>
        <tissue evidence="2">Leaf</tissue>
    </source>
</reference>
<keyword evidence="1" id="KW-0472">Membrane</keyword>
<evidence type="ECO:0000256" key="1">
    <source>
        <dbReference type="SAM" id="Phobius"/>
    </source>
</evidence>
<keyword evidence="1" id="KW-0812">Transmembrane</keyword>
<organism evidence="2">
    <name type="scientific">Manihot esculenta</name>
    <name type="common">Cassava</name>
    <name type="synonym">Jatropha manihot</name>
    <dbReference type="NCBI Taxonomy" id="3983"/>
    <lineage>
        <taxon>Eukaryota</taxon>
        <taxon>Viridiplantae</taxon>
        <taxon>Streptophyta</taxon>
        <taxon>Embryophyta</taxon>
        <taxon>Tracheophyta</taxon>
        <taxon>Spermatophyta</taxon>
        <taxon>Magnoliopsida</taxon>
        <taxon>eudicotyledons</taxon>
        <taxon>Gunneridae</taxon>
        <taxon>Pentapetalae</taxon>
        <taxon>rosids</taxon>
        <taxon>fabids</taxon>
        <taxon>Malpighiales</taxon>
        <taxon>Euphorbiaceae</taxon>
        <taxon>Crotonoideae</taxon>
        <taxon>Manihoteae</taxon>
        <taxon>Manihot</taxon>
    </lineage>
</organism>
<evidence type="ECO:0000313" key="2">
    <source>
        <dbReference type="EMBL" id="OAY51305.1"/>
    </source>
</evidence>
<sequence>MKPRRINGHRSNTHAMKDHLHIYFLQQINIRPSRYFLLLSILIYFFFPIAYHWFIVNI</sequence>
<protein>
    <submittedName>
        <fullName evidence="2">Uncharacterized protein</fullName>
    </submittedName>
</protein>
<dbReference type="AlphaFoldDB" id="A0A2C9VY38"/>
<feature type="transmembrane region" description="Helical" evidence="1">
    <location>
        <begin position="35"/>
        <end position="55"/>
    </location>
</feature>
<gene>
    <name evidence="2" type="ORF">MANES_05G204000</name>
</gene>